<keyword evidence="6" id="KW-1185">Reference proteome</keyword>
<evidence type="ECO:0000256" key="1">
    <source>
        <dbReference type="ARBA" id="ARBA00022503"/>
    </source>
</evidence>
<dbReference type="AlphaFoldDB" id="A0A0S2K8H0"/>
<keyword evidence="1" id="KW-0056">Arginine metabolism</keyword>
<dbReference type="NCBIfam" id="TIGR03244">
    <property type="entry name" value="arg_catab_AstA"/>
    <property type="match status" value="1"/>
</dbReference>
<dbReference type="Proteomes" id="UP000061457">
    <property type="component" value="Chromosome II"/>
</dbReference>
<evidence type="ECO:0000256" key="2">
    <source>
        <dbReference type="ARBA" id="ARBA00022679"/>
    </source>
</evidence>
<dbReference type="PATRIC" id="fig|161398.10.peg.4265"/>
<evidence type="ECO:0000256" key="4">
    <source>
        <dbReference type="NCBIfam" id="TIGR03244"/>
    </source>
</evidence>
<evidence type="ECO:0000313" key="5">
    <source>
        <dbReference type="EMBL" id="ALO44625.1"/>
    </source>
</evidence>
<dbReference type="PANTHER" id="PTHR30420">
    <property type="entry name" value="N-SUCCINYLARGININE DIHYDROLASE"/>
    <property type="match status" value="1"/>
</dbReference>
<dbReference type="Gene3D" id="2.40.40.20">
    <property type="match status" value="1"/>
</dbReference>
<dbReference type="InterPro" id="IPR017650">
    <property type="entry name" value="Arginine_N-succinylTrfase"/>
</dbReference>
<gene>
    <name evidence="5" type="ORF">PP2015_4158</name>
</gene>
<dbReference type="GO" id="GO:0008791">
    <property type="term" value="F:arginine N-succinyltransferase activity"/>
    <property type="evidence" value="ECO:0007669"/>
    <property type="project" value="UniProtKB-UniRule"/>
</dbReference>
<keyword evidence="3" id="KW-0012">Acyltransferase</keyword>
<dbReference type="PANTHER" id="PTHR30420:SF1">
    <property type="entry name" value="ARGININE N-SUCCINYLTRANSFERASE"/>
    <property type="match status" value="1"/>
</dbReference>
<dbReference type="Pfam" id="PF04958">
    <property type="entry name" value="AstA"/>
    <property type="match status" value="1"/>
</dbReference>
<dbReference type="KEGG" id="pphe:PP2015_4158"/>
<dbReference type="EMBL" id="CP013188">
    <property type="protein sequence ID" value="ALO44625.1"/>
    <property type="molecule type" value="Genomic_DNA"/>
</dbReference>
<dbReference type="InterPro" id="IPR007041">
    <property type="entry name" value="Arg_succinylTrfase_AstA/AruG"/>
</dbReference>
<dbReference type="NCBIfam" id="TIGR03243">
    <property type="entry name" value="arg_catab_AOST"/>
    <property type="match status" value="1"/>
</dbReference>
<reference evidence="5 6" key="1">
    <citation type="submission" date="2015-11" db="EMBL/GenBank/DDBJ databases">
        <authorList>
            <person name="Zhang Y."/>
            <person name="Guo Z."/>
        </authorList>
    </citation>
    <scope>NUCLEOTIDE SEQUENCE [LARGE SCALE GENOMIC DNA]</scope>
    <source>
        <strain evidence="5 6">KCTC 12086</strain>
    </source>
</reference>
<dbReference type="InterPro" id="IPR016181">
    <property type="entry name" value="Acyl_CoA_acyltransferase"/>
</dbReference>
<evidence type="ECO:0000313" key="6">
    <source>
        <dbReference type="Proteomes" id="UP000061457"/>
    </source>
</evidence>
<accession>A0A0S2K8H0</accession>
<protein>
    <recommendedName>
        <fullName evidence="4">Arginine N-succinyltransferase</fullName>
        <ecNumber evidence="4">2.3.1.109</ecNumber>
    </recommendedName>
</protein>
<dbReference type="STRING" id="161398.PP2015_4158"/>
<organism evidence="5 6">
    <name type="scientific">Pseudoalteromonas phenolica</name>
    <dbReference type="NCBI Taxonomy" id="161398"/>
    <lineage>
        <taxon>Bacteria</taxon>
        <taxon>Pseudomonadati</taxon>
        <taxon>Pseudomonadota</taxon>
        <taxon>Gammaproteobacteria</taxon>
        <taxon>Alteromonadales</taxon>
        <taxon>Pseudoalteromonadaceae</taxon>
        <taxon>Pseudoalteromonas</taxon>
    </lineage>
</organism>
<keyword evidence="2 5" id="KW-0808">Transferase</keyword>
<proteinExistence type="predicted"/>
<dbReference type="EC" id="2.3.1.109" evidence="4"/>
<evidence type="ECO:0000256" key="3">
    <source>
        <dbReference type="ARBA" id="ARBA00023315"/>
    </source>
</evidence>
<name>A0A0S2K8H0_9GAMM</name>
<sequence>MAPHFNMQILRPIKNTDFAALKQIAIESGHGFTSLPVDDNLLQDKISRSENSFSKQVETPFDEGYLFVLEDTKTNEIVGTTAIEAAVGTQVPLYHYHLGKTVHHSSTLNVYNTVEILSMCNDYTGRSEICTLFLREQYRKGLAGRFLSRIRFAFMADQSRRFSDTVIAEMRGVSDAQGHSPFWQWLQEHFFSIEFPQADHLVGLGDKVFISELMPKYPIYANLLSPEAQAVIGHVHEKTKPALRLLQKEGFEHRGYVDLFDAGPTIEARLENIRTVQESYIVSVEIVDSINCGQTYAISNQKLNDFRAVFTDNVLFDEKAEILKINRKEAQALNLENADTVRIFAL</sequence>
<dbReference type="GO" id="GO:0006527">
    <property type="term" value="P:L-arginine catabolic process"/>
    <property type="evidence" value="ECO:0007669"/>
    <property type="project" value="UniProtKB-UniRule"/>
</dbReference>
<dbReference type="SUPFAM" id="SSF55729">
    <property type="entry name" value="Acyl-CoA N-acyltransferases (Nat)"/>
    <property type="match status" value="1"/>
</dbReference>